<evidence type="ECO:0000256" key="17">
    <source>
        <dbReference type="PROSITE-ProRule" id="PRU00042"/>
    </source>
</evidence>
<evidence type="ECO:0000256" key="19">
    <source>
        <dbReference type="SAM" id="Phobius"/>
    </source>
</evidence>
<dbReference type="PROSITE" id="PS50157">
    <property type="entry name" value="ZINC_FINGER_C2H2_2"/>
    <property type="match status" value="4"/>
</dbReference>
<evidence type="ECO:0000256" key="1">
    <source>
        <dbReference type="ARBA" id="ARBA00004123"/>
    </source>
</evidence>
<keyword evidence="15" id="KW-0804">Transcription</keyword>
<evidence type="ECO:0000256" key="9">
    <source>
        <dbReference type="ARBA" id="ARBA00022833"/>
    </source>
</evidence>
<dbReference type="FunFam" id="3.30.160.60:FF:000104">
    <property type="entry name" value="Transcriptional repressor protein YY1"/>
    <property type="match status" value="1"/>
</dbReference>
<keyword evidence="13 19" id="KW-0472">Membrane</keyword>
<feature type="region of interest" description="Disordered" evidence="18">
    <location>
        <begin position="150"/>
        <end position="169"/>
    </location>
</feature>
<dbReference type="InterPro" id="IPR011701">
    <property type="entry name" value="MFS"/>
</dbReference>
<organism evidence="22">
    <name type="scientific">Ooceraea biroi</name>
    <name type="common">Clonal raider ant</name>
    <name type="synonym">Cerapachys biroi</name>
    <dbReference type="NCBI Taxonomy" id="2015173"/>
    <lineage>
        <taxon>Eukaryota</taxon>
        <taxon>Metazoa</taxon>
        <taxon>Ecdysozoa</taxon>
        <taxon>Arthropoda</taxon>
        <taxon>Hexapoda</taxon>
        <taxon>Insecta</taxon>
        <taxon>Pterygota</taxon>
        <taxon>Neoptera</taxon>
        <taxon>Endopterygota</taxon>
        <taxon>Hymenoptera</taxon>
        <taxon>Apocrita</taxon>
        <taxon>Aculeata</taxon>
        <taxon>Formicoidea</taxon>
        <taxon>Formicidae</taxon>
        <taxon>Dorylinae</taxon>
        <taxon>Ooceraea</taxon>
    </lineage>
</organism>
<gene>
    <name evidence="22" type="ORF">DMN91_010603</name>
</gene>
<evidence type="ECO:0000313" key="22">
    <source>
        <dbReference type="EMBL" id="RLU16535.1"/>
    </source>
</evidence>
<evidence type="ECO:0000256" key="3">
    <source>
        <dbReference type="ARBA" id="ARBA00006232"/>
    </source>
</evidence>
<evidence type="ECO:0000256" key="11">
    <source>
        <dbReference type="ARBA" id="ARBA00023015"/>
    </source>
</evidence>
<keyword evidence="12" id="KW-0238">DNA-binding</keyword>
<evidence type="ECO:0000256" key="8">
    <source>
        <dbReference type="ARBA" id="ARBA00022771"/>
    </source>
</evidence>
<keyword evidence="6" id="KW-0479">Metal-binding</keyword>
<feature type="domain" description="C2H2-type" evidence="20">
    <location>
        <begin position="627"/>
        <end position="651"/>
    </location>
</feature>
<evidence type="ECO:0000256" key="15">
    <source>
        <dbReference type="ARBA" id="ARBA00023163"/>
    </source>
</evidence>
<keyword evidence="8 17" id="KW-0863">Zinc-finger</keyword>
<evidence type="ECO:0000256" key="12">
    <source>
        <dbReference type="ARBA" id="ARBA00023125"/>
    </source>
</evidence>
<keyword evidence="11" id="KW-0805">Transcription regulation</keyword>
<keyword evidence="9" id="KW-0862">Zinc</keyword>
<dbReference type="FunFam" id="3.30.160.60:FF:000174">
    <property type="entry name" value="Transcriptional repressor protein YY1"/>
    <property type="match status" value="1"/>
</dbReference>
<dbReference type="PANTHER" id="PTHR43184">
    <property type="entry name" value="MAJOR FACILITATOR SUPERFAMILY TRANSPORTER 16, ISOFORM B"/>
    <property type="match status" value="1"/>
</dbReference>
<name>A0A3L8D7V6_OOCBI</name>
<evidence type="ECO:0008006" key="23">
    <source>
        <dbReference type="Google" id="ProtNLM"/>
    </source>
</evidence>
<sequence length="779" mass="84588">MLLSGISCYLFGIAKPYNIHSLWFFILVQAMGGIFQTSGWPGVVTVLGNWFGKGKRGLIFGIWNSHTSLGNILGSLIAAAYVETDWGLSFMVPGAIMGLIGFMIFLFLVPCPTELGYSSPAAAGYRKIDVTNSSDDDLADVGYHSQSVVEDGLESGQSETSPMLSRHRRSQSENSAIGFVGAMKIPGVIEYSLSLFFAKLVSYTFLYWLPLYIAASTTYGATMSADLSTLFDVGGIVGAIVAGLFLYDYVGNTSLGVNIVLLLVAGVLVNGPYALITTAVSAELGTHPSLGDNSKALATVTAIIDGTGSIGAAVGPLLAGLVSRWAGWHNVFYMLMFADLMALLGVSRGVGLWVTWPRTLDSPLNLVFSCGQKPAILVCNMASPPEINMASSDIITEVEIQPDIQEVEIETIPVEIPCETVETTIEGEDGQPMIALQPLPEPGREEIILQTQEEIVGADPLSVYDQIPVPENDIYVESSPGPSRKAAKKARKSGGTRFRASDHAIFGEMATETKARKWEQKQVQIKTLEGEFSVTMWASGTDDGSVLLAPDPDVDVPDEGSNPEPDPDYTEYMTGKTNTKFNSNSSVSDGMPGLDLSDPKQLAEFARPGHKLKVRKPPVMDGVERTIACPHKGCTKMFRDNSAMRKHLHTHGPRVHVCAECGKAFVESSKLKRHQLVHTGEKPFQCTFEGCGKRFSLDFNLRTHVRIHTGDRPYVCPFDGCSKKFAQSTNLKSHILTHAKAKSRNAIGRQVQQIQLQQPQFVQVEVADVDNQQFIVYAD</sequence>
<evidence type="ECO:0000256" key="2">
    <source>
        <dbReference type="ARBA" id="ARBA00004141"/>
    </source>
</evidence>
<evidence type="ECO:0000256" key="10">
    <source>
        <dbReference type="ARBA" id="ARBA00022989"/>
    </source>
</evidence>
<dbReference type="FunFam" id="3.30.160.60:FF:000163">
    <property type="entry name" value="transcriptional repressor protein YY1"/>
    <property type="match status" value="1"/>
</dbReference>
<keyword evidence="5 19" id="KW-0812">Transmembrane</keyword>
<feature type="compositionally biased region" description="Basic residues" evidence="18">
    <location>
        <begin position="485"/>
        <end position="494"/>
    </location>
</feature>
<reference evidence="22" key="2">
    <citation type="submission" date="2018-07" db="EMBL/GenBank/DDBJ databases">
        <authorList>
            <person name="Mckenzie S.K."/>
            <person name="Kronauer D.J.C."/>
        </authorList>
    </citation>
    <scope>NUCLEOTIDE SEQUENCE</scope>
    <source>
        <strain evidence="22">Clonal line C1</strain>
    </source>
</reference>
<dbReference type="GO" id="GO:0005634">
    <property type="term" value="C:nucleus"/>
    <property type="evidence" value="ECO:0007669"/>
    <property type="project" value="UniProtKB-SubCell"/>
</dbReference>
<dbReference type="Gene3D" id="3.30.160.60">
    <property type="entry name" value="Classic Zinc Finger"/>
    <property type="match status" value="4"/>
</dbReference>
<keyword evidence="7" id="KW-0677">Repeat</keyword>
<feature type="domain" description="C2H2-type" evidence="20">
    <location>
        <begin position="714"/>
        <end position="743"/>
    </location>
</feature>
<evidence type="ECO:0000256" key="7">
    <source>
        <dbReference type="ARBA" id="ARBA00022737"/>
    </source>
</evidence>
<comment type="similarity">
    <text evidence="3">Belongs to the YY transcription factor family.</text>
</comment>
<dbReference type="PROSITE" id="PS50850">
    <property type="entry name" value="MFS"/>
    <property type="match status" value="1"/>
</dbReference>
<dbReference type="OrthoDB" id="10264072at2759"/>
<keyword evidence="14" id="KW-0010">Activator</keyword>
<evidence type="ECO:0000256" key="5">
    <source>
        <dbReference type="ARBA" id="ARBA00022692"/>
    </source>
</evidence>
<feature type="transmembrane region" description="Helical" evidence="19">
    <location>
        <begin position="259"/>
        <end position="276"/>
    </location>
</feature>
<dbReference type="GO" id="GO:0022857">
    <property type="term" value="F:transmembrane transporter activity"/>
    <property type="evidence" value="ECO:0007669"/>
    <property type="project" value="InterPro"/>
</dbReference>
<keyword evidence="10 19" id="KW-1133">Transmembrane helix</keyword>
<dbReference type="InterPro" id="IPR036259">
    <property type="entry name" value="MFS_trans_sf"/>
</dbReference>
<comment type="caution">
    <text evidence="22">The sequence shown here is derived from an EMBL/GenBank/DDBJ whole genome shotgun (WGS) entry which is preliminary data.</text>
</comment>
<dbReference type="FunFam" id="3.30.160.60:FF:000109">
    <property type="entry name" value="Transcriptional repressor protein YY1"/>
    <property type="match status" value="1"/>
</dbReference>
<feature type="domain" description="C2H2-type" evidence="20">
    <location>
        <begin position="656"/>
        <end position="683"/>
    </location>
</feature>
<dbReference type="PROSITE" id="PS00028">
    <property type="entry name" value="ZINC_FINGER_C2H2_1"/>
    <property type="match status" value="3"/>
</dbReference>
<feature type="domain" description="C2H2-type" evidence="20">
    <location>
        <begin position="684"/>
        <end position="713"/>
    </location>
</feature>
<feature type="transmembrane region" description="Helical" evidence="19">
    <location>
        <begin position="58"/>
        <end position="82"/>
    </location>
</feature>
<evidence type="ECO:0000259" key="20">
    <source>
        <dbReference type="PROSITE" id="PS50157"/>
    </source>
</evidence>
<evidence type="ECO:0000256" key="6">
    <source>
        <dbReference type="ARBA" id="ARBA00022723"/>
    </source>
</evidence>
<dbReference type="AlphaFoldDB" id="A0A3L8D7V6"/>
<feature type="domain" description="Major facilitator superfamily (MFS) profile" evidence="21">
    <location>
        <begin position="1"/>
        <end position="354"/>
    </location>
</feature>
<dbReference type="GO" id="GO:0016020">
    <property type="term" value="C:membrane"/>
    <property type="evidence" value="ECO:0007669"/>
    <property type="project" value="UniProtKB-SubCell"/>
</dbReference>
<evidence type="ECO:0000256" key="16">
    <source>
        <dbReference type="ARBA" id="ARBA00023242"/>
    </source>
</evidence>
<dbReference type="Pfam" id="PF00096">
    <property type="entry name" value="zf-C2H2"/>
    <property type="match status" value="3"/>
</dbReference>
<protein>
    <recommendedName>
        <fullName evidence="23">Sugar phosphate exchanger</fullName>
    </recommendedName>
</protein>
<feature type="transmembrane region" description="Helical" evidence="19">
    <location>
        <begin position="331"/>
        <end position="356"/>
    </location>
</feature>
<dbReference type="SUPFAM" id="SSF103473">
    <property type="entry name" value="MFS general substrate transporter"/>
    <property type="match status" value="1"/>
</dbReference>
<accession>A0A3L8D7V6</accession>
<evidence type="ECO:0000259" key="21">
    <source>
        <dbReference type="PROSITE" id="PS50850"/>
    </source>
</evidence>
<feature type="region of interest" description="Disordered" evidence="18">
    <location>
        <begin position="477"/>
        <end position="497"/>
    </location>
</feature>
<dbReference type="SMART" id="SM00355">
    <property type="entry name" value="ZnF_C2H2"/>
    <property type="match status" value="4"/>
</dbReference>
<feature type="transmembrane region" description="Helical" evidence="19">
    <location>
        <begin position="296"/>
        <end position="319"/>
    </location>
</feature>
<dbReference type="PANTHER" id="PTHR43184:SF12">
    <property type="entry name" value="SUGAR PHOSPHATE EXCHANGER 3"/>
    <property type="match status" value="1"/>
</dbReference>
<keyword evidence="4" id="KW-0678">Repressor</keyword>
<dbReference type="Gene3D" id="1.20.1250.20">
    <property type="entry name" value="MFS general substrate transporter like domains"/>
    <property type="match status" value="2"/>
</dbReference>
<dbReference type="InterPro" id="IPR020846">
    <property type="entry name" value="MFS_dom"/>
</dbReference>
<dbReference type="GO" id="GO:0000987">
    <property type="term" value="F:cis-regulatory region sequence-specific DNA binding"/>
    <property type="evidence" value="ECO:0007669"/>
    <property type="project" value="UniProtKB-ARBA"/>
</dbReference>
<feature type="transmembrane region" description="Helical" evidence="19">
    <location>
        <begin position="22"/>
        <end position="51"/>
    </location>
</feature>
<dbReference type="Proteomes" id="UP000279307">
    <property type="component" value="Chromosome 11"/>
</dbReference>
<reference evidence="22" key="1">
    <citation type="journal article" date="2018" name="Genome Res.">
        <title>The genomic architecture and molecular evolution of ant odorant receptors.</title>
        <authorList>
            <person name="McKenzie S.K."/>
            <person name="Kronauer D.J.C."/>
        </authorList>
    </citation>
    <scope>NUCLEOTIDE SEQUENCE [LARGE SCALE GENOMIC DNA]</scope>
    <source>
        <strain evidence="22">Clonal line C1</strain>
    </source>
</reference>
<comment type="subcellular location">
    <subcellularLocation>
        <location evidence="2">Membrane</location>
        <topology evidence="2">Multi-pass membrane protein</topology>
    </subcellularLocation>
    <subcellularLocation>
        <location evidence="1">Nucleus</location>
    </subcellularLocation>
</comment>
<evidence type="ECO:0000256" key="13">
    <source>
        <dbReference type="ARBA" id="ARBA00023136"/>
    </source>
</evidence>
<feature type="transmembrane region" description="Helical" evidence="19">
    <location>
        <begin position="88"/>
        <end position="109"/>
    </location>
</feature>
<dbReference type="EMBL" id="QOIP01000011">
    <property type="protein sequence ID" value="RLU16535.1"/>
    <property type="molecule type" value="Genomic_DNA"/>
</dbReference>
<dbReference type="GO" id="GO:0008270">
    <property type="term" value="F:zinc ion binding"/>
    <property type="evidence" value="ECO:0007669"/>
    <property type="project" value="UniProtKB-KW"/>
</dbReference>
<keyword evidence="16" id="KW-0539">Nucleus</keyword>
<proteinExistence type="inferred from homology"/>
<evidence type="ECO:0000256" key="14">
    <source>
        <dbReference type="ARBA" id="ARBA00023159"/>
    </source>
</evidence>
<evidence type="ECO:0000256" key="18">
    <source>
        <dbReference type="SAM" id="MobiDB-lite"/>
    </source>
</evidence>
<evidence type="ECO:0000256" key="4">
    <source>
        <dbReference type="ARBA" id="ARBA00022491"/>
    </source>
</evidence>
<dbReference type="SUPFAM" id="SSF57667">
    <property type="entry name" value="beta-beta-alpha zinc fingers"/>
    <property type="match status" value="3"/>
</dbReference>
<dbReference type="InterPro" id="IPR036236">
    <property type="entry name" value="Znf_C2H2_sf"/>
</dbReference>
<feature type="region of interest" description="Disordered" evidence="18">
    <location>
        <begin position="551"/>
        <end position="570"/>
    </location>
</feature>
<dbReference type="InterPro" id="IPR013087">
    <property type="entry name" value="Znf_C2H2_type"/>
</dbReference>
<feature type="transmembrane region" description="Helical" evidence="19">
    <location>
        <begin position="193"/>
        <end position="215"/>
    </location>
</feature>
<feature type="transmembrane region" description="Helical" evidence="19">
    <location>
        <begin position="227"/>
        <end position="247"/>
    </location>
</feature>
<dbReference type="Pfam" id="PF07690">
    <property type="entry name" value="MFS_1"/>
    <property type="match status" value="1"/>
</dbReference>